<feature type="compositionally biased region" description="Low complexity" evidence="1">
    <location>
        <begin position="115"/>
        <end position="155"/>
    </location>
</feature>
<dbReference type="EMBL" id="BAABJP010000048">
    <property type="protein sequence ID" value="GAA5171470.1"/>
    <property type="molecule type" value="Genomic_DNA"/>
</dbReference>
<name>A0ABP9R520_9PSEU</name>
<proteinExistence type="predicted"/>
<feature type="compositionally biased region" description="Polar residues" evidence="1">
    <location>
        <begin position="79"/>
        <end position="98"/>
    </location>
</feature>
<feature type="region of interest" description="Disordered" evidence="1">
    <location>
        <begin position="1"/>
        <end position="155"/>
    </location>
</feature>
<comment type="caution">
    <text evidence="2">The sequence shown here is derived from an EMBL/GenBank/DDBJ whole genome shotgun (WGS) entry which is preliminary data.</text>
</comment>
<dbReference type="Proteomes" id="UP001428817">
    <property type="component" value="Unassembled WGS sequence"/>
</dbReference>
<accession>A0ABP9R520</accession>
<gene>
    <name evidence="2" type="ORF">GCM10023321_70080</name>
</gene>
<evidence type="ECO:0000256" key="1">
    <source>
        <dbReference type="SAM" id="MobiDB-lite"/>
    </source>
</evidence>
<reference evidence="3" key="1">
    <citation type="journal article" date="2019" name="Int. J. Syst. Evol. Microbiol.">
        <title>The Global Catalogue of Microorganisms (GCM) 10K type strain sequencing project: providing services to taxonomists for standard genome sequencing and annotation.</title>
        <authorList>
            <consortium name="The Broad Institute Genomics Platform"/>
            <consortium name="The Broad Institute Genome Sequencing Center for Infectious Disease"/>
            <person name="Wu L."/>
            <person name="Ma J."/>
        </authorList>
    </citation>
    <scope>NUCLEOTIDE SEQUENCE [LARGE SCALE GENOMIC DNA]</scope>
    <source>
        <strain evidence="3">JCM 18303</strain>
    </source>
</reference>
<keyword evidence="3" id="KW-1185">Reference proteome</keyword>
<organism evidence="2 3">
    <name type="scientific">Pseudonocardia eucalypti</name>
    <dbReference type="NCBI Taxonomy" id="648755"/>
    <lineage>
        <taxon>Bacteria</taxon>
        <taxon>Bacillati</taxon>
        <taxon>Actinomycetota</taxon>
        <taxon>Actinomycetes</taxon>
        <taxon>Pseudonocardiales</taxon>
        <taxon>Pseudonocardiaceae</taxon>
        <taxon>Pseudonocardia</taxon>
    </lineage>
</organism>
<protein>
    <submittedName>
        <fullName evidence="2">Uncharacterized protein</fullName>
    </submittedName>
</protein>
<sequence>MLACSDQAASSGITTEEADEPASLATRPRQSSRKSRGSVERAAASWSPGAGVRCPRPRCQPNGNSPAMPIAPCAVSASRPRTSHSTAPTAKPSPTNRTGGPREERVVPAFRTGSPRAANNPPTRTAATVTTARSARAAAPRPVNTPITSALAPPASRAVRARAAARNRLPAATSRRHITSAAATAIAPATQPPAGTSPVWTAAAAATPMTATATGNPGRMAPRSSRSRARCVYCRLSWARRSFRSSRAARVAAGRSARSAISVTSAIISAVWSAISSAG</sequence>
<evidence type="ECO:0000313" key="3">
    <source>
        <dbReference type="Proteomes" id="UP001428817"/>
    </source>
</evidence>
<evidence type="ECO:0000313" key="2">
    <source>
        <dbReference type="EMBL" id="GAA5171470.1"/>
    </source>
</evidence>